<feature type="region of interest" description="Disordered" evidence="1">
    <location>
        <begin position="292"/>
        <end position="327"/>
    </location>
</feature>
<feature type="region of interest" description="Disordered" evidence="1">
    <location>
        <begin position="11"/>
        <end position="70"/>
    </location>
</feature>
<feature type="compositionally biased region" description="Polar residues" evidence="1">
    <location>
        <begin position="120"/>
        <end position="129"/>
    </location>
</feature>
<name>A0AAN7H0R5_9MYRT</name>
<sequence>MGCFLACFGPSKDKKSGKQRPKIQVQPGERRAASVEPTQYIPVHAQEQNKIAEPVSSVTESSDTKPEEKVSCVARKKVTFDSNIRTYGHVSSHDEVPDSAPEIGENSNDGEKKNIIMENPTVSQSSSEDASYEAIVGSHNPNNRYQNCRESDDEDLCSDFDESDLEDDYDDGDELEDIDQIDRSRLNKVIMERSPTHHVQGAEESKSCARDRSTFVHPVLNPIENLTQWKAAKAKGSLPVKHQSHKEDSGFDKESRMISSGSEAGFGKGTLSFNRSSSREVSVDASLSNWLVSSESTPVDKKSSDSICSSPKSMRQGSNFRNHEDRPILGALTVEELRQFSAKNSPRKSPSRSPDEMTIIGTVGTYWNPSPGSPNSNSCHSASTFKGIPNTTSKYREDRKVNWHSTPFEARLERALTKGCADD</sequence>
<feature type="compositionally biased region" description="Basic and acidic residues" evidence="1">
    <location>
        <begin position="245"/>
        <end position="256"/>
    </location>
</feature>
<evidence type="ECO:0000313" key="2">
    <source>
        <dbReference type="EMBL" id="KAK4745872.1"/>
    </source>
</evidence>
<dbReference type="AlphaFoldDB" id="A0AAN7H0R5"/>
<dbReference type="EMBL" id="JAXIOK010000021">
    <property type="protein sequence ID" value="KAK4745872.1"/>
    <property type="molecule type" value="Genomic_DNA"/>
</dbReference>
<protein>
    <submittedName>
        <fullName evidence="2">Uncharacterized protein</fullName>
    </submittedName>
</protein>
<feature type="compositionally biased region" description="Acidic residues" evidence="1">
    <location>
        <begin position="151"/>
        <end position="177"/>
    </location>
</feature>
<dbReference type="PANTHER" id="PTHR33318">
    <property type="entry name" value="ASPARTYL/GLUTAMYL-TRNA(ASN/GLN) AMIDOTRANSFERASE SUBUNIT"/>
    <property type="match status" value="1"/>
</dbReference>
<proteinExistence type="predicted"/>
<feature type="compositionally biased region" description="Polar residues" evidence="1">
    <location>
        <begin position="139"/>
        <end position="148"/>
    </location>
</feature>
<gene>
    <name evidence="2" type="ORF">SAY87_012184</name>
</gene>
<dbReference type="Proteomes" id="UP001345219">
    <property type="component" value="Chromosome 10"/>
</dbReference>
<dbReference type="InterPro" id="IPR039300">
    <property type="entry name" value="JASON"/>
</dbReference>
<comment type="caution">
    <text evidence="2">The sequence shown here is derived from an EMBL/GenBank/DDBJ whole genome shotgun (WGS) entry which is preliminary data.</text>
</comment>
<feature type="region of interest" description="Disordered" evidence="1">
    <location>
        <begin position="192"/>
        <end position="211"/>
    </location>
</feature>
<evidence type="ECO:0000313" key="3">
    <source>
        <dbReference type="Proteomes" id="UP001345219"/>
    </source>
</evidence>
<organism evidence="2 3">
    <name type="scientific">Trapa incisa</name>
    <dbReference type="NCBI Taxonomy" id="236973"/>
    <lineage>
        <taxon>Eukaryota</taxon>
        <taxon>Viridiplantae</taxon>
        <taxon>Streptophyta</taxon>
        <taxon>Embryophyta</taxon>
        <taxon>Tracheophyta</taxon>
        <taxon>Spermatophyta</taxon>
        <taxon>Magnoliopsida</taxon>
        <taxon>eudicotyledons</taxon>
        <taxon>Gunneridae</taxon>
        <taxon>Pentapetalae</taxon>
        <taxon>rosids</taxon>
        <taxon>malvids</taxon>
        <taxon>Myrtales</taxon>
        <taxon>Lythraceae</taxon>
        <taxon>Trapa</taxon>
    </lineage>
</organism>
<dbReference type="PANTHER" id="PTHR33318:SF4">
    <property type="entry name" value="OS04G0511700 PROTEIN"/>
    <property type="match status" value="1"/>
</dbReference>
<accession>A0AAN7H0R5</accession>
<feature type="region of interest" description="Disordered" evidence="1">
    <location>
        <begin position="234"/>
        <end position="279"/>
    </location>
</feature>
<feature type="compositionally biased region" description="Polar residues" evidence="1">
    <location>
        <begin position="379"/>
        <end position="393"/>
    </location>
</feature>
<feature type="region of interest" description="Disordered" evidence="1">
    <location>
        <begin position="339"/>
        <end position="399"/>
    </location>
</feature>
<dbReference type="GO" id="GO:0007142">
    <property type="term" value="P:male meiosis II"/>
    <property type="evidence" value="ECO:0007669"/>
    <property type="project" value="InterPro"/>
</dbReference>
<reference evidence="2 3" key="1">
    <citation type="journal article" date="2023" name="Hortic Res">
        <title>Pangenome of water caltrop reveals structural variations and asymmetric subgenome divergence after allopolyploidization.</title>
        <authorList>
            <person name="Zhang X."/>
            <person name="Chen Y."/>
            <person name="Wang L."/>
            <person name="Yuan Y."/>
            <person name="Fang M."/>
            <person name="Shi L."/>
            <person name="Lu R."/>
            <person name="Comes H.P."/>
            <person name="Ma Y."/>
            <person name="Chen Y."/>
            <person name="Huang G."/>
            <person name="Zhou Y."/>
            <person name="Zheng Z."/>
            <person name="Qiu Y."/>
        </authorList>
    </citation>
    <scope>NUCLEOTIDE SEQUENCE [LARGE SCALE GENOMIC DNA]</scope>
    <source>
        <tissue evidence="2">Roots</tissue>
    </source>
</reference>
<feature type="region of interest" description="Disordered" evidence="1">
    <location>
        <begin position="88"/>
        <end position="177"/>
    </location>
</feature>
<keyword evidence="3" id="KW-1185">Reference proteome</keyword>
<evidence type="ECO:0000256" key="1">
    <source>
        <dbReference type="SAM" id="MobiDB-lite"/>
    </source>
</evidence>
<feature type="compositionally biased region" description="Low complexity" evidence="1">
    <location>
        <begin position="368"/>
        <end position="378"/>
    </location>
</feature>